<gene>
    <name evidence="6" type="ORF">GA0061074_1223</name>
</gene>
<dbReference type="AlphaFoldDB" id="A0A1C4C4B8"/>
<dbReference type="InterPro" id="IPR010998">
    <property type="entry name" value="Integrase_recombinase_N"/>
</dbReference>
<dbReference type="Pfam" id="PF14657">
    <property type="entry name" value="Arm-DNA-bind_4"/>
    <property type="match status" value="1"/>
</dbReference>
<reference evidence="7" key="1">
    <citation type="submission" date="2016-08" db="EMBL/GenBank/DDBJ databases">
        <authorList>
            <person name="Varghese N."/>
            <person name="Submissions Spin"/>
        </authorList>
    </citation>
    <scope>NUCLEOTIDE SEQUENCE [LARGE SCALE GENOMIC DNA]</scope>
    <source>
        <strain evidence="7">R-53094</strain>
    </source>
</reference>
<dbReference type="CDD" id="cd01189">
    <property type="entry name" value="INT_ICEBs1_C_like"/>
    <property type="match status" value="1"/>
</dbReference>
<dbReference type="OrthoDB" id="9803188at2"/>
<evidence type="ECO:0000256" key="4">
    <source>
        <dbReference type="ARBA" id="ARBA00023172"/>
    </source>
</evidence>
<evidence type="ECO:0000256" key="3">
    <source>
        <dbReference type="ARBA" id="ARBA00023125"/>
    </source>
</evidence>
<dbReference type="GO" id="GO:0015074">
    <property type="term" value="P:DNA integration"/>
    <property type="evidence" value="ECO:0007669"/>
    <property type="project" value="InterPro"/>
</dbReference>
<dbReference type="Gene3D" id="1.10.150.130">
    <property type="match status" value="1"/>
</dbReference>
<name>A0A1C4C4B8_9LACO</name>
<dbReference type="Proteomes" id="UP000199268">
    <property type="component" value="Unassembled WGS sequence"/>
</dbReference>
<sequence length="363" mass="41918">MASIYKRGKSWTANVFVLKDGERRRKTKSGFKTKSAAQGWANEMEVAKQKHALTFNTKTPFPVYFDKWFEIYKKPFVTYSTVRWYKLTSKHLHNAFENVTIENMTRARFQKFLNEMGEKYAIETTKKIKMHVHQMVNSAIAEDVIIKDFTKGTNTTGLDGKDRNLKFLEADTMKSLVTNIVSRPVGERPVTDMMILTGLHTGCRYSEIAALEWSDINFNNSIISINKTWDSPRKLFKPTKTKTSTRKVDVPDVLIKDLTEWYNLHQNTTFVFTGSNNYPPTNEAANKQLTRNLKEINSDKMITFHGLRHTHASWLLSQGVDVKYVSERLGHSSIDITLSVYTHLLQTQRNDQTNKSMELLNNL</sequence>
<evidence type="ECO:0000256" key="2">
    <source>
        <dbReference type="ARBA" id="ARBA00022908"/>
    </source>
</evidence>
<dbReference type="SUPFAM" id="SSF56349">
    <property type="entry name" value="DNA breaking-rejoining enzymes"/>
    <property type="match status" value="1"/>
</dbReference>
<evidence type="ECO:0000313" key="6">
    <source>
        <dbReference type="EMBL" id="SCC13966.1"/>
    </source>
</evidence>
<dbReference type="Pfam" id="PF00589">
    <property type="entry name" value="Phage_integrase"/>
    <property type="match status" value="1"/>
</dbReference>
<keyword evidence="3" id="KW-0238">DNA-binding</keyword>
<dbReference type="InterPro" id="IPR013762">
    <property type="entry name" value="Integrase-like_cat_sf"/>
</dbReference>
<keyword evidence="4" id="KW-0233">DNA recombination</keyword>
<dbReference type="Pfam" id="PF14659">
    <property type="entry name" value="Phage_int_SAM_3"/>
    <property type="match status" value="1"/>
</dbReference>
<accession>A0A1C4C4B8</accession>
<keyword evidence="2" id="KW-0229">DNA integration</keyword>
<keyword evidence="7" id="KW-1185">Reference proteome</keyword>
<dbReference type="PANTHER" id="PTHR30349:SF64">
    <property type="entry name" value="PROPHAGE INTEGRASE INTD-RELATED"/>
    <property type="match status" value="1"/>
</dbReference>
<dbReference type="Gene3D" id="1.10.443.10">
    <property type="entry name" value="Intergrase catalytic core"/>
    <property type="match status" value="1"/>
</dbReference>
<dbReference type="GO" id="GO:0006310">
    <property type="term" value="P:DNA recombination"/>
    <property type="evidence" value="ECO:0007669"/>
    <property type="project" value="UniProtKB-KW"/>
</dbReference>
<feature type="domain" description="Tyr recombinase" evidence="5">
    <location>
        <begin position="163"/>
        <end position="355"/>
    </location>
</feature>
<dbReference type="InterPro" id="IPR004107">
    <property type="entry name" value="Integrase_SAM-like_N"/>
</dbReference>
<dbReference type="GO" id="GO:0003677">
    <property type="term" value="F:DNA binding"/>
    <property type="evidence" value="ECO:0007669"/>
    <property type="project" value="UniProtKB-KW"/>
</dbReference>
<dbReference type="STRING" id="1505725.GA0061074_1223"/>
<evidence type="ECO:0000313" key="7">
    <source>
        <dbReference type="Proteomes" id="UP000199268"/>
    </source>
</evidence>
<dbReference type="InterPro" id="IPR050090">
    <property type="entry name" value="Tyrosine_recombinase_XerCD"/>
</dbReference>
<dbReference type="EMBL" id="FMAO01000022">
    <property type="protein sequence ID" value="SCC13966.1"/>
    <property type="molecule type" value="Genomic_DNA"/>
</dbReference>
<dbReference type="RefSeq" id="WP_092464004.1">
    <property type="nucleotide sequence ID" value="NZ_BJEE01000011.1"/>
</dbReference>
<dbReference type="InterPro" id="IPR028259">
    <property type="entry name" value="AP2-like_int_N"/>
</dbReference>
<protein>
    <submittedName>
        <fullName evidence="6">Site-specific recombinase XerD</fullName>
    </submittedName>
</protein>
<proteinExistence type="inferred from homology"/>
<dbReference type="InterPro" id="IPR011010">
    <property type="entry name" value="DNA_brk_join_enz"/>
</dbReference>
<dbReference type="InterPro" id="IPR002104">
    <property type="entry name" value="Integrase_catalytic"/>
</dbReference>
<comment type="similarity">
    <text evidence="1">Belongs to the 'phage' integrase family.</text>
</comment>
<evidence type="ECO:0000259" key="5">
    <source>
        <dbReference type="PROSITE" id="PS51898"/>
    </source>
</evidence>
<evidence type="ECO:0000256" key="1">
    <source>
        <dbReference type="ARBA" id="ARBA00008857"/>
    </source>
</evidence>
<dbReference type="PANTHER" id="PTHR30349">
    <property type="entry name" value="PHAGE INTEGRASE-RELATED"/>
    <property type="match status" value="1"/>
</dbReference>
<organism evidence="6 7">
    <name type="scientific">Weissella bombi</name>
    <dbReference type="NCBI Taxonomy" id="1505725"/>
    <lineage>
        <taxon>Bacteria</taxon>
        <taxon>Bacillati</taxon>
        <taxon>Bacillota</taxon>
        <taxon>Bacilli</taxon>
        <taxon>Lactobacillales</taxon>
        <taxon>Lactobacillaceae</taxon>
        <taxon>Weissella</taxon>
    </lineage>
</organism>
<dbReference type="PROSITE" id="PS51898">
    <property type="entry name" value="TYR_RECOMBINASE"/>
    <property type="match status" value="1"/>
</dbReference>